<dbReference type="Proteomes" id="UP000315440">
    <property type="component" value="Unassembled WGS sequence"/>
</dbReference>
<dbReference type="PANTHER" id="PTHR30332">
    <property type="entry name" value="PROBABLE GENERAL SECRETION PATHWAY PROTEIN D"/>
    <property type="match status" value="1"/>
</dbReference>
<keyword evidence="2" id="KW-0732">Signal</keyword>
<keyword evidence="3" id="KW-0472">Membrane</keyword>
<dbReference type="GO" id="GO:0009306">
    <property type="term" value="P:protein secretion"/>
    <property type="evidence" value="ECO:0007669"/>
    <property type="project" value="InterPro"/>
</dbReference>
<name>A0A5C5ZHE9_9BACT</name>
<dbReference type="EMBL" id="SJPQ01000004">
    <property type="protein sequence ID" value="TWT86782.1"/>
    <property type="molecule type" value="Genomic_DNA"/>
</dbReference>
<keyword evidence="8" id="KW-1185">Reference proteome</keyword>
<reference evidence="7 8" key="1">
    <citation type="submission" date="2019-02" db="EMBL/GenBank/DDBJ databases">
        <title>Deep-cultivation of Planctomycetes and their phenomic and genomic characterization uncovers novel biology.</title>
        <authorList>
            <person name="Wiegand S."/>
            <person name="Jogler M."/>
            <person name="Boedeker C."/>
            <person name="Pinto D."/>
            <person name="Vollmers J."/>
            <person name="Rivas-Marin E."/>
            <person name="Kohn T."/>
            <person name="Peeters S.H."/>
            <person name="Heuer A."/>
            <person name="Rast P."/>
            <person name="Oberbeckmann S."/>
            <person name="Bunk B."/>
            <person name="Jeske O."/>
            <person name="Meyerdierks A."/>
            <person name="Storesund J.E."/>
            <person name="Kallscheuer N."/>
            <person name="Luecker S."/>
            <person name="Lage O.M."/>
            <person name="Pohl T."/>
            <person name="Merkel B.J."/>
            <person name="Hornburger P."/>
            <person name="Mueller R.-W."/>
            <person name="Bruemmer F."/>
            <person name="Labrenz M."/>
            <person name="Spormann A.M."/>
            <person name="Op Den Camp H."/>
            <person name="Overmann J."/>
            <person name="Amann R."/>
            <person name="Jetten M.S.M."/>
            <person name="Mascher T."/>
            <person name="Medema M.H."/>
            <person name="Devos D.P."/>
            <person name="Kaster A.-K."/>
            <person name="Ovreas L."/>
            <person name="Rohde M."/>
            <person name="Galperin M.Y."/>
            <person name="Jogler C."/>
        </authorList>
    </citation>
    <scope>NUCLEOTIDE SEQUENCE [LARGE SCALE GENOMIC DNA]</scope>
    <source>
        <strain evidence="7 8">Mal64</strain>
    </source>
</reference>
<dbReference type="AlphaFoldDB" id="A0A5C5ZHE9"/>
<proteinExistence type="inferred from homology"/>
<dbReference type="GO" id="GO:0015627">
    <property type="term" value="C:type II protein secretion system complex"/>
    <property type="evidence" value="ECO:0007669"/>
    <property type="project" value="TreeGrafter"/>
</dbReference>
<dbReference type="InterPro" id="IPR050810">
    <property type="entry name" value="Bact_Secretion_Sys_Channel"/>
</dbReference>
<evidence type="ECO:0000256" key="1">
    <source>
        <dbReference type="ARBA" id="ARBA00004370"/>
    </source>
</evidence>
<evidence type="ECO:0000313" key="7">
    <source>
        <dbReference type="EMBL" id="TWT86782.1"/>
    </source>
</evidence>
<sequence length="420" mass="44925">MDFGAFCRLLADKADVSIVVEQSLEYKTITMEVDQQPVDDVLAFAARRIDADVRLKGDLYFVGSLRPQDRGILVRRVRRLTKEQVNEALTVFASSEGRAASFTDGLVVVGDTVEVLTRVAEMLDMVESAESPVWVVQLHLVSYSTSAADQLGVNLEPAAKAGLAFAAGSAAGGAGASWQLAASLDAILQVAYTRDDVGISAAPMFLVSDGETSRFVQGDRVPLPRRSTSPEGTVTTEGYDYVQTGVQVELTLRETGERSAKIDLDLAMSDIKELVNGEAPVTGEESFVTTSIVQAGGVYLLGTLAKDRLQDRRELGLATGHDQTAAFQVLQVWLQCYRIGGPVAGPHRKPTRPRSLGPAVSARGNEGEPPNRQSKGPAQAKPPVAPRPAPVEPGWYPSTAARRDARGSDSAAQGPLVFHR</sequence>
<comment type="similarity">
    <text evidence="4">Belongs to the bacterial secretin family.</text>
</comment>
<evidence type="ECO:0000313" key="8">
    <source>
        <dbReference type="Proteomes" id="UP000315440"/>
    </source>
</evidence>
<dbReference type="GO" id="GO:0016020">
    <property type="term" value="C:membrane"/>
    <property type="evidence" value="ECO:0007669"/>
    <property type="project" value="UniProtKB-SubCell"/>
</dbReference>
<evidence type="ECO:0000256" key="3">
    <source>
        <dbReference type="ARBA" id="ARBA00023136"/>
    </source>
</evidence>
<accession>A0A5C5ZHE9</accession>
<protein>
    <submittedName>
        <fullName evidence="7">Bacterial type II and III secretion system protein</fullName>
    </submittedName>
</protein>
<evidence type="ECO:0000259" key="6">
    <source>
        <dbReference type="Pfam" id="PF00263"/>
    </source>
</evidence>
<feature type="domain" description="Type II/III secretion system secretin-like" evidence="6">
    <location>
        <begin position="195"/>
        <end position="312"/>
    </location>
</feature>
<evidence type="ECO:0000256" key="4">
    <source>
        <dbReference type="RuleBase" id="RU004003"/>
    </source>
</evidence>
<comment type="caution">
    <text evidence="7">The sequence shown here is derived from an EMBL/GenBank/DDBJ whole genome shotgun (WGS) entry which is preliminary data.</text>
</comment>
<organism evidence="7 8">
    <name type="scientific">Pseudobythopirellula maris</name>
    <dbReference type="NCBI Taxonomy" id="2527991"/>
    <lineage>
        <taxon>Bacteria</taxon>
        <taxon>Pseudomonadati</taxon>
        <taxon>Planctomycetota</taxon>
        <taxon>Planctomycetia</taxon>
        <taxon>Pirellulales</taxon>
        <taxon>Lacipirellulaceae</taxon>
        <taxon>Pseudobythopirellula</taxon>
    </lineage>
</organism>
<gene>
    <name evidence="7" type="ORF">Mal64_36120</name>
</gene>
<dbReference type="InterPro" id="IPR004846">
    <property type="entry name" value="T2SS/T3SS_dom"/>
</dbReference>
<evidence type="ECO:0000256" key="5">
    <source>
        <dbReference type="SAM" id="MobiDB-lite"/>
    </source>
</evidence>
<comment type="subcellular location">
    <subcellularLocation>
        <location evidence="1">Membrane</location>
    </subcellularLocation>
</comment>
<evidence type="ECO:0000256" key="2">
    <source>
        <dbReference type="ARBA" id="ARBA00022729"/>
    </source>
</evidence>
<dbReference type="PANTHER" id="PTHR30332:SF24">
    <property type="entry name" value="SECRETIN GSPD-RELATED"/>
    <property type="match status" value="1"/>
</dbReference>
<dbReference type="Pfam" id="PF00263">
    <property type="entry name" value="Secretin"/>
    <property type="match status" value="1"/>
</dbReference>
<feature type="region of interest" description="Disordered" evidence="5">
    <location>
        <begin position="343"/>
        <end position="420"/>
    </location>
</feature>